<evidence type="ECO:0000313" key="2">
    <source>
        <dbReference type="Proteomes" id="UP001066276"/>
    </source>
</evidence>
<organism evidence="1 2">
    <name type="scientific">Pleurodeles waltl</name>
    <name type="common">Iberian ribbed newt</name>
    <dbReference type="NCBI Taxonomy" id="8319"/>
    <lineage>
        <taxon>Eukaryota</taxon>
        <taxon>Metazoa</taxon>
        <taxon>Chordata</taxon>
        <taxon>Craniata</taxon>
        <taxon>Vertebrata</taxon>
        <taxon>Euteleostomi</taxon>
        <taxon>Amphibia</taxon>
        <taxon>Batrachia</taxon>
        <taxon>Caudata</taxon>
        <taxon>Salamandroidea</taxon>
        <taxon>Salamandridae</taxon>
        <taxon>Pleurodelinae</taxon>
        <taxon>Pleurodeles</taxon>
    </lineage>
</organism>
<reference evidence="1" key="1">
    <citation type="journal article" date="2022" name="bioRxiv">
        <title>Sequencing and chromosome-scale assembly of the giantPleurodeles waltlgenome.</title>
        <authorList>
            <person name="Brown T."/>
            <person name="Elewa A."/>
            <person name="Iarovenko S."/>
            <person name="Subramanian E."/>
            <person name="Araus A.J."/>
            <person name="Petzold A."/>
            <person name="Susuki M."/>
            <person name="Suzuki K.-i.T."/>
            <person name="Hayashi T."/>
            <person name="Toyoda A."/>
            <person name="Oliveira C."/>
            <person name="Osipova E."/>
            <person name="Leigh N.D."/>
            <person name="Simon A."/>
            <person name="Yun M.H."/>
        </authorList>
    </citation>
    <scope>NUCLEOTIDE SEQUENCE</scope>
    <source>
        <strain evidence="1">20211129_DDA</strain>
        <tissue evidence="1">Liver</tissue>
    </source>
</reference>
<protein>
    <submittedName>
        <fullName evidence="1">Uncharacterized protein</fullName>
    </submittedName>
</protein>
<name>A0AAV7RQF8_PLEWA</name>
<dbReference type="Gene3D" id="3.30.70.1820">
    <property type="entry name" value="L1 transposable element, RRM domain"/>
    <property type="match status" value="1"/>
</dbReference>
<dbReference type="AlphaFoldDB" id="A0AAV7RQF8"/>
<comment type="caution">
    <text evidence="1">The sequence shown here is derived from an EMBL/GenBank/DDBJ whole genome shotgun (WGS) entry which is preliminary data.</text>
</comment>
<sequence length="145" mass="16518">MAEPEGTIYDQCGQNATKYVENWLCTVVAPNGLSDLFVVEKAHGVLPRRLVPGALPRPIVEDILNFRDRDPLLRGRKTELPFTWKMPCDDNTHPLQEDRSKWAKLLDRLRLINHKAYVQKTHAEADKAGASLARMIHMDNHPTVI</sequence>
<keyword evidence="2" id="KW-1185">Reference proteome</keyword>
<evidence type="ECO:0000313" key="1">
    <source>
        <dbReference type="EMBL" id="KAJ1154812.1"/>
    </source>
</evidence>
<dbReference type="EMBL" id="JANPWB010000009">
    <property type="protein sequence ID" value="KAJ1154812.1"/>
    <property type="molecule type" value="Genomic_DNA"/>
</dbReference>
<gene>
    <name evidence="1" type="ORF">NDU88_007555</name>
</gene>
<dbReference type="Proteomes" id="UP001066276">
    <property type="component" value="Chromosome 5"/>
</dbReference>
<proteinExistence type="predicted"/>
<accession>A0AAV7RQF8</accession>